<dbReference type="EMBL" id="CP027433">
    <property type="protein sequence ID" value="AVM01589.1"/>
    <property type="molecule type" value="Genomic_DNA"/>
</dbReference>
<gene>
    <name evidence="1" type="ORF">C6V83_16355</name>
</gene>
<dbReference type="KEGG" id="git:C6V83_16355"/>
<accession>A0A2S0KIT3</accession>
<name>A0A2S0KIT3_9ACTN</name>
<organism evidence="1 2">
    <name type="scientific">Gordonia iterans</name>
    <dbReference type="NCBI Taxonomy" id="1004901"/>
    <lineage>
        <taxon>Bacteria</taxon>
        <taxon>Bacillati</taxon>
        <taxon>Actinomycetota</taxon>
        <taxon>Actinomycetes</taxon>
        <taxon>Mycobacteriales</taxon>
        <taxon>Gordoniaceae</taxon>
        <taxon>Gordonia</taxon>
    </lineage>
</organism>
<protein>
    <submittedName>
        <fullName evidence="1">Uncharacterized protein</fullName>
    </submittedName>
</protein>
<keyword evidence="2" id="KW-1185">Reference proteome</keyword>
<dbReference type="Proteomes" id="UP000239814">
    <property type="component" value="Chromosome"/>
</dbReference>
<dbReference type="AlphaFoldDB" id="A0A2S0KIT3"/>
<reference evidence="1 2" key="1">
    <citation type="submission" date="2018-03" db="EMBL/GenBank/DDBJ databases">
        <title>Characteristics and genome of n-alkane degrading marine bacteria Gordonia iterans isolated from crude oil contaminated in Tae-an, South Korea.</title>
        <authorList>
            <person name="Lee S.-S."/>
            <person name="Kim H."/>
        </authorList>
    </citation>
    <scope>NUCLEOTIDE SEQUENCE [LARGE SCALE GENOMIC DNA]</scope>
    <source>
        <strain evidence="1 2">Co17</strain>
    </source>
</reference>
<evidence type="ECO:0000313" key="1">
    <source>
        <dbReference type="EMBL" id="AVM01589.1"/>
    </source>
</evidence>
<evidence type="ECO:0000313" key="2">
    <source>
        <dbReference type="Proteomes" id="UP000239814"/>
    </source>
</evidence>
<proteinExistence type="predicted"/>
<sequence length="73" mass="8032">MSPGELSSLVELVETSSLVERSPLVELVETSSLVERSPLVELVETSAGRAQWMPSARIRAYRVVRLIPRLLAA</sequence>